<dbReference type="InterPro" id="IPR000847">
    <property type="entry name" value="LysR_HTH_N"/>
</dbReference>
<evidence type="ECO:0000313" key="7">
    <source>
        <dbReference type="EMBL" id="MCF2564315.1"/>
    </source>
</evidence>
<accession>A0ABS9CGU5</accession>
<dbReference type="Pfam" id="PF00126">
    <property type="entry name" value="HTH_1"/>
    <property type="match status" value="1"/>
</dbReference>
<evidence type="ECO:0000256" key="5">
    <source>
        <dbReference type="ARBA" id="ARBA00023163"/>
    </source>
</evidence>
<evidence type="ECO:0000313" key="8">
    <source>
        <dbReference type="Proteomes" id="UP001200470"/>
    </source>
</evidence>
<dbReference type="EMBL" id="JADYTN010000021">
    <property type="protein sequence ID" value="MCF2564315.1"/>
    <property type="molecule type" value="Genomic_DNA"/>
</dbReference>
<dbReference type="PROSITE" id="PS50931">
    <property type="entry name" value="HTH_LYSR"/>
    <property type="match status" value="1"/>
</dbReference>
<comment type="caution">
    <text evidence="7">The sequence shown here is derived from an EMBL/GenBank/DDBJ whole genome shotgun (WGS) entry which is preliminary data.</text>
</comment>
<proteinExistence type="inferred from homology"/>
<dbReference type="InterPro" id="IPR036388">
    <property type="entry name" value="WH-like_DNA-bd_sf"/>
</dbReference>
<evidence type="ECO:0000256" key="3">
    <source>
        <dbReference type="ARBA" id="ARBA00023125"/>
    </source>
</evidence>
<organism evidence="7 8">
    <name type="scientific">Xylanibacter brevis</name>
    <dbReference type="NCBI Taxonomy" id="83231"/>
    <lineage>
        <taxon>Bacteria</taxon>
        <taxon>Pseudomonadati</taxon>
        <taxon>Bacteroidota</taxon>
        <taxon>Bacteroidia</taxon>
        <taxon>Bacteroidales</taxon>
        <taxon>Prevotellaceae</taxon>
        <taxon>Xylanibacter</taxon>
    </lineage>
</organism>
<evidence type="ECO:0000256" key="1">
    <source>
        <dbReference type="ARBA" id="ARBA00009437"/>
    </source>
</evidence>
<dbReference type="InterPro" id="IPR005119">
    <property type="entry name" value="LysR_subst-bd"/>
</dbReference>
<reference evidence="7 8" key="1">
    <citation type="submission" date="2020-12" db="EMBL/GenBank/DDBJ databases">
        <title>Whole genome sequences of gut porcine anaerobes.</title>
        <authorList>
            <person name="Kubasova T."/>
            <person name="Jahodarova E."/>
            <person name="Rychlik I."/>
        </authorList>
    </citation>
    <scope>NUCLEOTIDE SEQUENCE [LARGE SCALE GENOMIC DNA]</scope>
    <source>
        <strain evidence="7 8">An925</strain>
    </source>
</reference>
<evidence type="ECO:0000259" key="6">
    <source>
        <dbReference type="PROSITE" id="PS50931"/>
    </source>
</evidence>
<dbReference type="Gene3D" id="1.10.10.10">
    <property type="entry name" value="Winged helix-like DNA-binding domain superfamily/Winged helix DNA-binding domain"/>
    <property type="match status" value="1"/>
</dbReference>
<dbReference type="PRINTS" id="PR00039">
    <property type="entry name" value="HTHLYSR"/>
</dbReference>
<dbReference type="RefSeq" id="WP_094390052.1">
    <property type="nucleotide sequence ID" value="NZ_JADYTN010000021.1"/>
</dbReference>
<dbReference type="Pfam" id="PF03466">
    <property type="entry name" value="LysR_substrate"/>
    <property type="match status" value="1"/>
</dbReference>
<feature type="domain" description="HTH lysR-type" evidence="6">
    <location>
        <begin position="1"/>
        <end position="58"/>
    </location>
</feature>
<name>A0ABS9CGU5_9BACT</name>
<dbReference type="Proteomes" id="UP001200470">
    <property type="component" value="Unassembled WGS sequence"/>
</dbReference>
<protein>
    <submittedName>
        <fullName evidence="7">LysR family transcriptional regulator</fullName>
    </submittedName>
</protein>
<keyword evidence="4" id="KW-0010">Activator</keyword>
<keyword evidence="5" id="KW-0804">Transcription</keyword>
<dbReference type="PANTHER" id="PTHR30346">
    <property type="entry name" value="TRANSCRIPTIONAL DUAL REGULATOR HCAR-RELATED"/>
    <property type="match status" value="1"/>
</dbReference>
<keyword evidence="2" id="KW-0805">Transcription regulation</keyword>
<keyword evidence="3" id="KW-0238">DNA-binding</keyword>
<dbReference type="Gene3D" id="3.40.190.10">
    <property type="entry name" value="Periplasmic binding protein-like II"/>
    <property type="match status" value="2"/>
</dbReference>
<dbReference type="InterPro" id="IPR036390">
    <property type="entry name" value="WH_DNA-bd_sf"/>
</dbReference>
<dbReference type="SUPFAM" id="SSF46785">
    <property type="entry name" value="Winged helix' DNA-binding domain"/>
    <property type="match status" value="1"/>
</dbReference>
<evidence type="ECO:0000256" key="4">
    <source>
        <dbReference type="ARBA" id="ARBA00023159"/>
    </source>
</evidence>
<comment type="similarity">
    <text evidence="1">Belongs to the LysR transcriptional regulatory family.</text>
</comment>
<evidence type="ECO:0000256" key="2">
    <source>
        <dbReference type="ARBA" id="ARBA00023015"/>
    </source>
</evidence>
<dbReference type="SUPFAM" id="SSF53850">
    <property type="entry name" value="Periplasmic binding protein-like II"/>
    <property type="match status" value="1"/>
</dbReference>
<keyword evidence="8" id="KW-1185">Reference proteome</keyword>
<dbReference type="PANTHER" id="PTHR30346:SF26">
    <property type="entry name" value="HYDROGEN PEROXIDE-INDUCIBLE GENES ACTIVATOR"/>
    <property type="match status" value="1"/>
</dbReference>
<sequence length="308" mass="35059">MNIQQLRYIIAVNRFRNFAKAAESCHVSQPTLSAMLQKLEEELDIRIFQRSNKSVAPTTAGAKIIQQAEKALMEVERIGEIINEDKGTIGGRFALAVGPTIAPYILPQFIKHYRELFPAVELSIQEMKANFMVESLLRGELDAGIAISDNGCEGILEIPLYTEKFMVYLAESCWRKLPVFKPENLEHENMWIMKDAQCLRDSAFSFCKARNKGNHIYEAGSITTLVHIVDANGGFTIIPEMHLPLLTEQQRKNVRPIEGNCLSQRRVSLYVKEDYIREQMLNTVTDALMEFMPKGMLSERIAKYGIRL</sequence>
<gene>
    <name evidence="7" type="ORF">I6E12_09345</name>
</gene>